<evidence type="ECO:0000259" key="13">
    <source>
        <dbReference type="Pfam" id="PF07715"/>
    </source>
</evidence>
<dbReference type="InterPro" id="IPR012910">
    <property type="entry name" value="Plug_dom"/>
</dbReference>
<dbReference type="EMBL" id="AP021876">
    <property type="protein sequence ID" value="BBO82390.1"/>
    <property type="molecule type" value="Genomic_DNA"/>
</dbReference>
<keyword evidence="5" id="KW-0732">Signal</keyword>
<evidence type="ECO:0000256" key="5">
    <source>
        <dbReference type="ARBA" id="ARBA00022729"/>
    </source>
</evidence>
<evidence type="ECO:0000256" key="4">
    <source>
        <dbReference type="ARBA" id="ARBA00022692"/>
    </source>
</evidence>
<dbReference type="AlphaFoldDB" id="A0A5K7ZQW1"/>
<evidence type="ECO:0000313" key="15">
    <source>
        <dbReference type="Proteomes" id="UP000425960"/>
    </source>
</evidence>
<dbReference type="PROSITE" id="PS52016">
    <property type="entry name" value="TONB_DEPENDENT_REC_3"/>
    <property type="match status" value="1"/>
</dbReference>
<dbReference type="InterPro" id="IPR036942">
    <property type="entry name" value="Beta-barrel_TonB_sf"/>
</dbReference>
<dbReference type="Proteomes" id="UP000425960">
    <property type="component" value="Chromosome"/>
</dbReference>
<dbReference type="InterPro" id="IPR037066">
    <property type="entry name" value="Plug_dom_sf"/>
</dbReference>
<organism evidence="14 15">
    <name type="scientific">Desulfosarcina ovata subsp. sediminis</name>
    <dbReference type="NCBI Taxonomy" id="885957"/>
    <lineage>
        <taxon>Bacteria</taxon>
        <taxon>Pseudomonadati</taxon>
        <taxon>Thermodesulfobacteriota</taxon>
        <taxon>Desulfobacteria</taxon>
        <taxon>Desulfobacterales</taxon>
        <taxon>Desulfosarcinaceae</taxon>
        <taxon>Desulfosarcina</taxon>
    </lineage>
</organism>
<keyword evidence="4 10" id="KW-0812">Transmembrane</keyword>
<evidence type="ECO:0000256" key="8">
    <source>
        <dbReference type="ARBA" id="ARBA00023170"/>
    </source>
</evidence>
<evidence type="ECO:0000256" key="9">
    <source>
        <dbReference type="ARBA" id="ARBA00023237"/>
    </source>
</evidence>
<feature type="domain" description="TonB-dependent receptor-like beta-barrel" evidence="12">
    <location>
        <begin position="244"/>
        <end position="649"/>
    </location>
</feature>
<dbReference type="GO" id="GO:0009279">
    <property type="term" value="C:cell outer membrane"/>
    <property type="evidence" value="ECO:0007669"/>
    <property type="project" value="UniProtKB-SubCell"/>
</dbReference>
<dbReference type="InterPro" id="IPR000531">
    <property type="entry name" value="Beta-barrel_TonB"/>
</dbReference>
<dbReference type="Gene3D" id="2.40.170.20">
    <property type="entry name" value="TonB-dependent receptor, beta-barrel domain"/>
    <property type="match status" value="1"/>
</dbReference>
<dbReference type="InterPro" id="IPR039426">
    <property type="entry name" value="TonB-dep_rcpt-like"/>
</dbReference>
<dbReference type="Pfam" id="PF00593">
    <property type="entry name" value="TonB_dep_Rec_b-barrel"/>
    <property type="match status" value="1"/>
</dbReference>
<keyword evidence="7 10" id="KW-0472">Membrane</keyword>
<comment type="subcellular location">
    <subcellularLocation>
        <location evidence="1 10">Cell outer membrane</location>
        <topology evidence="1 10">Multi-pass membrane protein</topology>
    </subcellularLocation>
</comment>
<feature type="domain" description="TonB-dependent receptor plug" evidence="13">
    <location>
        <begin position="67"/>
        <end position="178"/>
    </location>
</feature>
<keyword evidence="6 11" id="KW-0798">TonB box</keyword>
<gene>
    <name evidence="14" type="ORF">DSCO28_29560</name>
</gene>
<evidence type="ECO:0000256" key="1">
    <source>
        <dbReference type="ARBA" id="ARBA00004571"/>
    </source>
</evidence>
<dbReference type="PANTHER" id="PTHR30069">
    <property type="entry name" value="TONB-DEPENDENT OUTER MEMBRANE RECEPTOR"/>
    <property type="match status" value="1"/>
</dbReference>
<dbReference type="KEGG" id="dov:DSCO28_29560"/>
<evidence type="ECO:0000256" key="7">
    <source>
        <dbReference type="ARBA" id="ARBA00023136"/>
    </source>
</evidence>
<dbReference type="Pfam" id="PF07715">
    <property type="entry name" value="Plug"/>
    <property type="match status" value="1"/>
</dbReference>
<comment type="similarity">
    <text evidence="10 11">Belongs to the TonB-dependent receptor family.</text>
</comment>
<evidence type="ECO:0000313" key="14">
    <source>
        <dbReference type="EMBL" id="BBO82390.1"/>
    </source>
</evidence>
<keyword evidence="3 10" id="KW-1134">Transmembrane beta strand</keyword>
<protein>
    <submittedName>
        <fullName evidence="14">TonB-dependent receptor</fullName>
    </submittedName>
</protein>
<evidence type="ECO:0000259" key="12">
    <source>
        <dbReference type="Pfam" id="PF00593"/>
    </source>
</evidence>
<evidence type="ECO:0000256" key="6">
    <source>
        <dbReference type="ARBA" id="ARBA00023077"/>
    </source>
</evidence>
<dbReference type="GO" id="GO:0044718">
    <property type="term" value="P:siderophore transmembrane transport"/>
    <property type="evidence" value="ECO:0007669"/>
    <property type="project" value="TreeGrafter"/>
</dbReference>
<proteinExistence type="inferred from homology"/>
<dbReference type="PANTHER" id="PTHR30069:SF29">
    <property type="entry name" value="HEMOGLOBIN AND HEMOGLOBIN-HAPTOGLOBIN-BINDING PROTEIN 1-RELATED"/>
    <property type="match status" value="1"/>
</dbReference>
<dbReference type="RefSeq" id="WP_173179447.1">
    <property type="nucleotide sequence ID" value="NZ_AP021876.1"/>
</dbReference>
<dbReference type="CDD" id="cd01347">
    <property type="entry name" value="ligand_gated_channel"/>
    <property type="match status" value="1"/>
</dbReference>
<keyword evidence="8 14" id="KW-0675">Receptor</keyword>
<evidence type="ECO:0000256" key="3">
    <source>
        <dbReference type="ARBA" id="ARBA00022452"/>
    </source>
</evidence>
<keyword evidence="2 10" id="KW-0813">Transport</keyword>
<evidence type="ECO:0000256" key="11">
    <source>
        <dbReference type="RuleBase" id="RU003357"/>
    </source>
</evidence>
<dbReference type="GO" id="GO:0015344">
    <property type="term" value="F:siderophore uptake transmembrane transporter activity"/>
    <property type="evidence" value="ECO:0007669"/>
    <property type="project" value="TreeGrafter"/>
</dbReference>
<evidence type="ECO:0000256" key="10">
    <source>
        <dbReference type="PROSITE-ProRule" id="PRU01360"/>
    </source>
</evidence>
<sequence length="683" mass="77807">MRLKSVCISILSMLTIVVYSPVIVRAEATETVSITEESEELRPAKGEVFMNIGEVVIQDRKGATENIDLPGSIDVLGADEIKYENLDNSLELLRKLPGITIGDYGNGGVPNGFTLRGYDSNSHGNHTVVTIDGVPINSHLGSADGAPDLNQLTPEEVERIELIKGPIDAQYGNWSRAGILHFHTRTRGDFVKAKVSYGSWDHKKAYASIGKEHFEGKFNQIYSVESYSAEGWRDDADRERQNAYARWSYRPNDNLQIGLHTHYYNADWQTAGYLPESYWNDDPRQSIPTSEDDGGYKDLTEGSLHLDWQISTDMALTAKTWAIHDSYARYADWGSGQTEGYWENKTYGFLTNLGWDLEPVANQALRLDAGFDYRFFDSHGEKWNTTARHRDSLVTGNSNNGDFDYINYGTYFKANYDPLQFLRLFAGIRHDWFSGDVTYWETGEQQDMKDYSVTTYKGGLIVTPIEKFSFYANAATTFALPTTTNKYAENAPDERDFFFWEVGLKAQPWNWLLFRYAYFDQEEDGLALVDGEWVSQGDAERKGHEIELNVMPFDTLELFSSFTLHDATYATGPNTGNDLAYVPETILKIGAQYTLPWKTTQVRAWYNDVGKWKTDATNEHSYEGYETFDLKIIQTLAKSWILSLDIKNLTDETYSEFVGYWSGENQYAGSNARAYYFSVMYEF</sequence>
<keyword evidence="9 10" id="KW-0998">Cell outer membrane</keyword>
<name>A0A5K7ZQW1_9BACT</name>
<dbReference type="SUPFAM" id="SSF56935">
    <property type="entry name" value="Porins"/>
    <property type="match status" value="1"/>
</dbReference>
<accession>A0A5K7ZQW1</accession>
<dbReference type="Gene3D" id="2.170.130.10">
    <property type="entry name" value="TonB-dependent receptor, plug domain"/>
    <property type="match status" value="1"/>
</dbReference>
<evidence type="ECO:0000256" key="2">
    <source>
        <dbReference type="ARBA" id="ARBA00022448"/>
    </source>
</evidence>
<reference evidence="14 15" key="1">
    <citation type="submission" date="2019-11" db="EMBL/GenBank/DDBJ databases">
        <title>Comparative genomics of hydrocarbon-degrading Desulfosarcina strains.</title>
        <authorList>
            <person name="Watanabe M."/>
            <person name="Kojima H."/>
            <person name="Fukui M."/>
        </authorList>
    </citation>
    <scope>NUCLEOTIDE SEQUENCE [LARGE SCALE GENOMIC DNA]</scope>
    <source>
        <strain evidence="14 15">28bB2T</strain>
    </source>
</reference>